<organism evidence="2">
    <name type="scientific">Cuerna arida</name>
    <dbReference type="NCBI Taxonomy" id="1464854"/>
    <lineage>
        <taxon>Eukaryota</taxon>
        <taxon>Metazoa</taxon>
        <taxon>Ecdysozoa</taxon>
        <taxon>Arthropoda</taxon>
        <taxon>Hexapoda</taxon>
        <taxon>Insecta</taxon>
        <taxon>Pterygota</taxon>
        <taxon>Neoptera</taxon>
        <taxon>Paraneoptera</taxon>
        <taxon>Hemiptera</taxon>
        <taxon>Auchenorrhyncha</taxon>
        <taxon>Membracoidea</taxon>
        <taxon>Cicadellidae</taxon>
        <taxon>Cicadellinae</taxon>
        <taxon>Proconiini</taxon>
        <taxon>Cuerna</taxon>
    </lineage>
</organism>
<gene>
    <name evidence="2" type="ORF">g.49249</name>
</gene>
<evidence type="ECO:0000313" key="2">
    <source>
        <dbReference type="EMBL" id="JAS43804.1"/>
    </source>
</evidence>
<feature type="compositionally biased region" description="Polar residues" evidence="1">
    <location>
        <begin position="75"/>
        <end position="94"/>
    </location>
</feature>
<protein>
    <submittedName>
        <fullName evidence="2">Uncharacterized protein</fullName>
    </submittedName>
</protein>
<sequence>MSNWNLTQFLHKFTPSNIKVNSNSEKEEANIDKNFEHIDKNNQMESDKFSMPSVVEIARKFAGLAKNGENEALTRTENQVQVRRNSVSLPSSPKQPRKCSNRYFSSPFVTDSESAKTRGWLSSAL</sequence>
<feature type="non-terminal residue" evidence="2">
    <location>
        <position position="125"/>
    </location>
</feature>
<feature type="compositionally biased region" description="Polar residues" evidence="1">
    <location>
        <begin position="102"/>
        <end position="112"/>
    </location>
</feature>
<accession>A0A1B6F0X2</accession>
<dbReference type="EMBL" id="GECZ01025965">
    <property type="protein sequence ID" value="JAS43804.1"/>
    <property type="molecule type" value="Transcribed_RNA"/>
</dbReference>
<evidence type="ECO:0000256" key="1">
    <source>
        <dbReference type="SAM" id="MobiDB-lite"/>
    </source>
</evidence>
<dbReference type="AlphaFoldDB" id="A0A1B6F0X2"/>
<proteinExistence type="predicted"/>
<feature type="region of interest" description="Disordered" evidence="1">
    <location>
        <begin position="70"/>
        <end position="125"/>
    </location>
</feature>
<name>A0A1B6F0X2_9HEMI</name>
<reference evidence="2" key="1">
    <citation type="submission" date="2015-11" db="EMBL/GenBank/DDBJ databases">
        <title>De novo transcriptome assembly of four potential Pierce s Disease insect vectors from Arizona vineyards.</title>
        <authorList>
            <person name="Tassone E.E."/>
        </authorList>
    </citation>
    <scope>NUCLEOTIDE SEQUENCE</scope>
</reference>